<proteinExistence type="predicted"/>
<reference evidence="3 4" key="1">
    <citation type="submission" date="2019-05" db="EMBL/GenBank/DDBJ databases">
        <authorList>
            <person name="Pankratov T."/>
            <person name="Grouzdev D."/>
        </authorList>
    </citation>
    <scope>NUCLEOTIDE SEQUENCE [LARGE SCALE GENOMIC DNA]</scope>
    <source>
        <strain evidence="3 4">KEBCLARHB70R</strain>
    </source>
</reference>
<feature type="domain" description="Glycosyl transferase family 1" evidence="1">
    <location>
        <begin position="204"/>
        <end position="348"/>
    </location>
</feature>
<dbReference type="RefSeq" id="WP_138325999.1">
    <property type="nucleotide sequence ID" value="NZ_VCDI01000003.1"/>
</dbReference>
<organism evidence="3 4">
    <name type="scientific">Lichenicoccus roseus</name>
    <dbReference type="NCBI Taxonomy" id="2683649"/>
    <lineage>
        <taxon>Bacteria</taxon>
        <taxon>Pseudomonadati</taxon>
        <taxon>Pseudomonadota</taxon>
        <taxon>Alphaproteobacteria</taxon>
        <taxon>Acetobacterales</taxon>
        <taxon>Acetobacteraceae</taxon>
        <taxon>Lichenicoccus</taxon>
    </lineage>
</organism>
<dbReference type="Pfam" id="PF00534">
    <property type="entry name" value="Glycos_transf_1"/>
    <property type="match status" value="1"/>
</dbReference>
<protein>
    <submittedName>
        <fullName evidence="3">Glycosyltransferase family 4 protein</fullName>
    </submittedName>
</protein>
<keyword evidence="4" id="KW-1185">Reference proteome</keyword>
<dbReference type="GO" id="GO:0016757">
    <property type="term" value="F:glycosyltransferase activity"/>
    <property type="evidence" value="ECO:0007669"/>
    <property type="project" value="InterPro"/>
</dbReference>
<dbReference type="InterPro" id="IPR001296">
    <property type="entry name" value="Glyco_trans_1"/>
</dbReference>
<dbReference type="InterPro" id="IPR050194">
    <property type="entry name" value="Glycosyltransferase_grp1"/>
</dbReference>
<dbReference type="EMBL" id="VCDI01000003">
    <property type="protein sequence ID" value="TLU72536.1"/>
    <property type="molecule type" value="Genomic_DNA"/>
</dbReference>
<keyword evidence="3" id="KW-0808">Transferase</keyword>
<dbReference type="Proteomes" id="UP000305654">
    <property type="component" value="Unassembled WGS sequence"/>
</dbReference>
<evidence type="ECO:0000313" key="3">
    <source>
        <dbReference type="EMBL" id="TLU72536.1"/>
    </source>
</evidence>
<dbReference type="PANTHER" id="PTHR45947">
    <property type="entry name" value="SULFOQUINOVOSYL TRANSFERASE SQD2"/>
    <property type="match status" value="1"/>
</dbReference>
<dbReference type="AlphaFoldDB" id="A0A5R9JAY4"/>
<feature type="domain" description="Glycosyltransferase subfamily 4-like N-terminal" evidence="2">
    <location>
        <begin position="14"/>
        <end position="188"/>
    </location>
</feature>
<gene>
    <name evidence="3" type="ORF">FE263_10805</name>
</gene>
<accession>A0A5R9JAY4</accession>
<evidence type="ECO:0000259" key="1">
    <source>
        <dbReference type="Pfam" id="PF00534"/>
    </source>
</evidence>
<name>A0A5R9JAY4_9PROT</name>
<sequence>MRIAIVHDWLYTLGGAEKVLAAMLRCFPQADVFCLFDFLSQEDREKIGFKTSRVSFLQRLPGMRRNHRRFLPIMPIAIEQLDLSGYDMIISSSYAVAKGVITGPDQLHVAYVHSPMRYAWDLQHQYLNESGLKSGLKSMVTRLLLHRIRLWDVRTSHGPNDYVANSHFIARRVRKIYGRHAKVIYPPVRVPETYHRVPVGRNFMTASRLVPYKNVRCIVEAFRLLPEERLVVAGSGPEAAALKAIAGPNVTFVGFVPDGELRSMMSRARAFVFAAEEDFGITPVEAQGEGTPVIALGRGGTRETIRTGGDAPTGLFFDEPTGEAVASAIQRFIASEHSFDRQACHANAARFAERIFEDNFRSFVLDRFEAFRRQFAGPIESEVVHAVQWRGAYSELEHQDALQATVRSRPKSA</sequence>
<dbReference type="InterPro" id="IPR028098">
    <property type="entry name" value="Glyco_trans_4-like_N"/>
</dbReference>
<evidence type="ECO:0000259" key="2">
    <source>
        <dbReference type="Pfam" id="PF13439"/>
    </source>
</evidence>
<dbReference type="SUPFAM" id="SSF53756">
    <property type="entry name" value="UDP-Glycosyltransferase/glycogen phosphorylase"/>
    <property type="match status" value="1"/>
</dbReference>
<dbReference type="PANTHER" id="PTHR45947:SF3">
    <property type="entry name" value="SULFOQUINOVOSYL TRANSFERASE SQD2"/>
    <property type="match status" value="1"/>
</dbReference>
<dbReference type="Gene3D" id="3.40.50.2000">
    <property type="entry name" value="Glycogen Phosphorylase B"/>
    <property type="match status" value="2"/>
</dbReference>
<evidence type="ECO:0000313" key="4">
    <source>
        <dbReference type="Proteomes" id="UP000305654"/>
    </source>
</evidence>
<comment type="caution">
    <text evidence="3">The sequence shown here is derived from an EMBL/GenBank/DDBJ whole genome shotgun (WGS) entry which is preliminary data.</text>
</comment>
<dbReference type="Pfam" id="PF13439">
    <property type="entry name" value="Glyco_transf_4"/>
    <property type="match status" value="1"/>
</dbReference>
<dbReference type="OrthoDB" id="9801573at2"/>